<dbReference type="Proteomes" id="UP000054251">
    <property type="component" value="Unassembled WGS sequence"/>
</dbReference>
<keyword evidence="2" id="KW-1185">Reference proteome</keyword>
<name>A0A0V1Q090_9ASCO</name>
<protein>
    <submittedName>
        <fullName evidence="1">Uncharacterized protein</fullName>
    </submittedName>
</protein>
<dbReference type="EMBL" id="LMYN01000039">
    <property type="protein sequence ID" value="KSA01921.1"/>
    <property type="molecule type" value="Genomic_DNA"/>
</dbReference>
<organism evidence="1 2">
    <name type="scientific">Debaryomyces fabryi</name>
    <dbReference type="NCBI Taxonomy" id="58627"/>
    <lineage>
        <taxon>Eukaryota</taxon>
        <taxon>Fungi</taxon>
        <taxon>Dikarya</taxon>
        <taxon>Ascomycota</taxon>
        <taxon>Saccharomycotina</taxon>
        <taxon>Pichiomycetes</taxon>
        <taxon>Debaryomycetaceae</taxon>
        <taxon>Debaryomyces</taxon>
    </lineage>
</organism>
<gene>
    <name evidence="1" type="ORF">AC631_02293</name>
</gene>
<dbReference type="GeneID" id="26839302"/>
<proteinExistence type="predicted"/>
<sequence>MPSPPLTTHDEHNEEEQSIMSQIDELKKLFISHQQIISEKSSNLESITERLNDVREGSEFDGTIEDIRNELNGLLSTFQGKLANASTEQRQTEERENSLGEISKSLTGMENEHRTETPYETISQLQGYLHSNGHNLGILSHCFNDVLESTNGLMSGIPMNKTNTTHINELVSLIEGCIGSFAL</sequence>
<dbReference type="RefSeq" id="XP_015468023.1">
    <property type="nucleotide sequence ID" value="XM_015611123.1"/>
</dbReference>
<dbReference type="AlphaFoldDB" id="A0A0V1Q090"/>
<comment type="caution">
    <text evidence="1">The sequence shown here is derived from an EMBL/GenBank/DDBJ whole genome shotgun (WGS) entry which is preliminary data.</text>
</comment>
<evidence type="ECO:0000313" key="2">
    <source>
        <dbReference type="Proteomes" id="UP000054251"/>
    </source>
</evidence>
<reference evidence="1 2" key="1">
    <citation type="submission" date="2015-11" db="EMBL/GenBank/DDBJ databases">
        <title>The genome of Debaryomyces fabryi.</title>
        <authorList>
            <person name="Tafer H."/>
            <person name="Lopandic K."/>
        </authorList>
    </citation>
    <scope>NUCLEOTIDE SEQUENCE [LARGE SCALE GENOMIC DNA]</scope>
    <source>
        <strain evidence="1 2">CBS 789</strain>
    </source>
</reference>
<accession>A0A0V1Q090</accession>
<dbReference type="OrthoDB" id="10348742at2759"/>
<evidence type="ECO:0000313" key="1">
    <source>
        <dbReference type="EMBL" id="KSA01921.1"/>
    </source>
</evidence>